<evidence type="ECO:0000313" key="2">
    <source>
        <dbReference type="EMBL" id="CAG8818963.1"/>
    </source>
</evidence>
<evidence type="ECO:0000313" key="3">
    <source>
        <dbReference type="Proteomes" id="UP000789901"/>
    </source>
</evidence>
<evidence type="ECO:0000259" key="1">
    <source>
        <dbReference type="Pfam" id="PF20209"/>
    </source>
</evidence>
<organism evidence="2 3">
    <name type="scientific">Gigaspora margarita</name>
    <dbReference type="NCBI Taxonomy" id="4874"/>
    <lineage>
        <taxon>Eukaryota</taxon>
        <taxon>Fungi</taxon>
        <taxon>Fungi incertae sedis</taxon>
        <taxon>Mucoromycota</taxon>
        <taxon>Glomeromycotina</taxon>
        <taxon>Glomeromycetes</taxon>
        <taxon>Diversisporales</taxon>
        <taxon>Gigasporaceae</taxon>
        <taxon>Gigaspora</taxon>
    </lineage>
</organism>
<keyword evidence="3" id="KW-1185">Reference proteome</keyword>
<name>A0ABN7W733_GIGMA</name>
<comment type="caution">
    <text evidence="2">The sequence shown here is derived from an EMBL/GenBank/DDBJ whole genome shotgun (WGS) entry which is preliminary data.</text>
</comment>
<sequence>MRETNEECEMRLAHDYERKYKKKEIETNEQYKEHLNYYCCLWNNQQSSSKVIETQLDSNTQEAIELQLDSSIDTQEAVEAQLYSSIDIQEGCSQHQIDVNHIAIKVELASIVLTELDPENNMDLGEVPEELQELTEIEKMLIALVFLVISVYRLQEGQLVYHDNVINFPQDVQEFTTRLP</sequence>
<dbReference type="Pfam" id="PF20209">
    <property type="entry name" value="DUF6570"/>
    <property type="match status" value="1"/>
</dbReference>
<gene>
    <name evidence="2" type="ORF">GMARGA_LOCUS27186</name>
</gene>
<dbReference type="EMBL" id="CAJVQB010032890">
    <property type="protein sequence ID" value="CAG8818963.1"/>
    <property type="molecule type" value="Genomic_DNA"/>
</dbReference>
<proteinExistence type="predicted"/>
<reference evidence="2 3" key="1">
    <citation type="submission" date="2021-06" db="EMBL/GenBank/DDBJ databases">
        <authorList>
            <person name="Kallberg Y."/>
            <person name="Tangrot J."/>
            <person name="Rosling A."/>
        </authorList>
    </citation>
    <scope>NUCLEOTIDE SEQUENCE [LARGE SCALE GENOMIC DNA]</scope>
    <source>
        <strain evidence="2 3">120-4 pot B 10/14</strain>
    </source>
</reference>
<dbReference type="Proteomes" id="UP000789901">
    <property type="component" value="Unassembled WGS sequence"/>
</dbReference>
<dbReference type="InterPro" id="IPR046700">
    <property type="entry name" value="DUF6570"/>
</dbReference>
<accession>A0ABN7W733</accession>
<protein>
    <submittedName>
        <fullName evidence="2">25712_t:CDS:1</fullName>
    </submittedName>
</protein>
<feature type="domain" description="DUF6570" evidence="1">
    <location>
        <begin position="118"/>
        <end position="180"/>
    </location>
</feature>